<dbReference type="GO" id="GO:0016717">
    <property type="term" value="F:oxidoreductase activity, acting on paired donors, with oxidation of a pair of donors resulting in the reduction of molecular oxygen to two molecules of water"/>
    <property type="evidence" value="ECO:0007669"/>
    <property type="project" value="UniProtKB-ARBA"/>
</dbReference>
<dbReference type="eggNOG" id="KOG4232">
    <property type="taxonomic scope" value="Eukaryota"/>
</dbReference>
<dbReference type="CDD" id="cd03506">
    <property type="entry name" value="Delta6-FADS-like"/>
    <property type="match status" value="1"/>
</dbReference>
<dbReference type="Proteomes" id="UP000195557">
    <property type="component" value="Unassembled WGS sequence"/>
</dbReference>
<dbReference type="GO" id="GO:0042759">
    <property type="term" value="P:long-chain fatty acid biosynthetic process"/>
    <property type="evidence" value="ECO:0007669"/>
    <property type="project" value="UniProtKB-ARBA"/>
</dbReference>
<dbReference type="EMBL" id="KZ155776">
    <property type="protein sequence ID" value="OUS48198.1"/>
    <property type="molecule type" value="Genomic_DNA"/>
</dbReference>
<evidence type="ECO:0000259" key="4">
    <source>
        <dbReference type="Pfam" id="PF00487"/>
    </source>
</evidence>
<dbReference type="SUPFAM" id="SSF55856">
    <property type="entry name" value="Cytochrome b5-like heme/steroid binding domain"/>
    <property type="match status" value="1"/>
</dbReference>
<feature type="domain" description="Cytochrome b5 heme-binding" evidence="3">
    <location>
        <begin position="89"/>
        <end position="137"/>
    </location>
</feature>
<feature type="transmembrane region" description="Helical" evidence="2">
    <location>
        <begin position="313"/>
        <end position="330"/>
    </location>
</feature>
<dbReference type="PIRSF" id="PIRSF015921">
    <property type="entry name" value="FA_sphinglp_des"/>
    <property type="match status" value="1"/>
</dbReference>
<dbReference type="Pfam" id="PF00487">
    <property type="entry name" value="FA_desaturase"/>
    <property type="match status" value="1"/>
</dbReference>
<evidence type="ECO:0000256" key="1">
    <source>
        <dbReference type="ARBA" id="ARBA00023002"/>
    </source>
</evidence>
<keyword evidence="2" id="KW-0812">Transmembrane</keyword>
<keyword evidence="2" id="KW-0472">Membrane</keyword>
<dbReference type="InterPro" id="IPR001199">
    <property type="entry name" value="Cyt_B5-like_heme/steroid-bd"/>
</dbReference>
<dbReference type="InterPro" id="IPR036400">
    <property type="entry name" value="Cyt_B5-like_heme/steroid_sf"/>
</dbReference>
<dbReference type="GO" id="GO:0006636">
    <property type="term" value="P:unsaturated fatty acid biosynthetic process"/>
    <property type="evidence" value="ECO:0007669"/>
    <property type="project" value="UniProtKB-ARBA"/>
</dbReference>
<feature type="transmembrane region" description="Helical" evidence="2">
    <location>
        <begin position="350"/>
        <end position="377"/>
    </location>
</feature>
<proteinExistence type="predicted"/>
<organism evidence="6">
    <name type="scientific">Ostreococcus tauri</name>
    <name type="common">Marine green alga</name>
    <dbReference type="NCBI Taxonomy" id="70448"/>
    <lineage>
        <taxon>Eukaryota</taxon>
        <taxon>Viridiplantae</taxon>
        <taxon>Chlorophyta</taxon>
        <taxon>Mamiellophyceae</taxon>
        <taxon>Mamiellales</taxon>
        <taxon>Bathycoccaceae</taxon>
        <taxon>Ostreococcus</taxon>
    </lineage>
</organism>
<sequence length="479" mass="54329">MASSVGVMGRARAMGTRTMTTARTRGDEGATRATRFGSSDAAARKATTVKMARRFASRVRARASVRTPGAVANPLATPTYDDVPEGRERDAKEPIRLKIGDEWYDARGWAKAHPGGERWIHFFDGRDATDIFYALHSYGPNGSDLALRRLSKLPRCDPPKDMSRMPSKESYAVISSFGELRDKLAEDGFFKRNPVKEAWALFQVVALYVSGTAVAYSHPFIATILLSLGMQQAGWLGHDYVHGRGPWCDLMRYMPTLLNGHSVEWWMQKHSMHHTFTNEEHLDNDIMMEPFFYLREPSASGRPDHPMRKFQHIYGYPLLSIMFWLWRFHSITTAWGRKDVKELAMIGVNYLFLATMMPWQVAVGSIFFSGFLVGALVSATHQSEEIMDFGEGAEYVEGQFRSTRDAECVFGGLETWLWGGMDTQLEHHLFPTMPRYHYHKLRPLLKSWAKANGIEYRSSPSTTIISDNFKTLFRVAKAA</sequence>
<evidence type="ECO:0000259" key="3">
    <source>
        <dbReference type="Pfam" id="PF00173"/>
    </source>
</evidence>
<feature type="domain" description="Fatty acid desaturase" evidence="4">
    <location>
        <begin position="220"/>
        <end position="458"/>
    </location>
</feature>
<dbReference type="PANTHER" id="PTHR19353">
    <property type="entry name" value="FATTY ACID DESATURASE 2"/>
    <property type="match status" value="1"/>
</dbReference>
<name>A0A1Y5IF34_OSTTA</name>
<protein>
    <submittedName>
        <fullName evidence="6">Delta8 fatty acid desaturase-like protein</fullName>
    </submittedName>
</protein>
<dbReference type="InterPro" id="IPR012171">
    <property type="entry name" value="Fatty_acid_desaturase"/>
</dbReference>
<keyword evidence="2" id="KW-1133">Transmembrane helix</keyword>
<dbReference type="Pfam" id="PF00173">
    <property type="entry name" value="Cyt-b5"/>
    <property type="match status" value="1"/>
</dbReference>
<dbReference type="AlphaFoldDB" id="A0A1Y5IF34"/>
<dbReference type="PANTHER" id="PTHR19353:SF19">
    <property type="entry name" value="DELTA(5) FATTY ACID DESATURASE C-RELATED"/>
    <property type="match status" value="1"/>
</dbReference>
<keyword evidence="1" id="KW-0560">Oxidoreductase</keyword>
<dbReference type="Gene3D" id="3.10.120.10">
    <property type="entry name" value="Cytochrome b5-like heme/steroid binding domain"/>
    <property type="match status" value="1"/>
</dbReference>
<evidence type="ECO:0000313" key="6">
    <source>
        <dbReference type="EMBL" id="OUS48198.1"/>
    </source>
</evidence>
<reference evidence="6" key="1">
    <citation type="submission" date="2017-04" db="EMBL/GenBank/DDBJ databases">
        <title>Population genomics of picophytoplankton unveils novel chromosome hypervariability.</title>
        <authorList>
            <consortium name="DOE Joint Genome Institute"/>
            <person name="Blanc-Mathieu R."/>
            <person name="Krasovec M."/>
            <person name="Hebrard M."/>
            <person name="Yau S."/>
            <person name="Desgranges E."/>
            <person name="Martin J."/>
            <person name="Schackwitz W."/>
            <person name="Kuo A."/>
            <person name="Salin G."/>
            <person name="Donnadieu C."/>
            <person name="Desdevises Y."/>
            <person name="Sanchez-Ferandin S."/>
            <person name="Moreau H."/>
            <person name="Rivals E."/>
            <person name="Grigoriev I.V."/>
            <person name="Grimsley N."/>
            <person name="Eyre-Walker A."/>
            <person name="Piganeau G."/>
        </authorList>
    </citation>
    <scope>NUCLEOTIDE SEQUENCE [LARGE SCALE GENOMIC DNA]</scope>
    <source>
        <strain evidence="6">RCC 1115</strain>
    </source>
</reference>
<gene>
    <name evidence="6" type="ORF">BE221DRAFT_190582</name>
    <name evidence="5" type="ORF">BE221DRAFT_195448</name>
</gene>
<dbReference type="InterPro" id="IPR005804">
    <property type="entry name" value="FA_desaturase_dom"/>
</dbReference>
<dbReference type="EMBL" id="KZ155794">
    <property type="protein sequence ID" value="OUS44955.1"/>
    <property type="molecule type" value="Genomic_DNA"/>
</dbReference>
<dbReference type="GO" id="GO:0016020">
    <property type="term" value="C:membrane"/>
    <property type="evidence" value="ECO:0007669"/>
    <property type="project" value="TreeGrafter"/>
</dbReference>
<evidence type="ECO:0000256" key="2">
    <source>
        <dbReference type="SAM" id="Phobius"/>
    </source>
</evidence>
<accession>A0A1Y5IF34</accession>
<evidence type="ECO:0000313" key="5">
    <source>
        <dbReference type="EMBL" id="OUS44955.1"/>
    </source>
</evidence>